<keyword evidence="2" id="KW-1185">Reference proteome</keyword>
<dbReference type="Proteomes" id="UP000447434">
    <property type="component" value="Chromosome 6"/>
</dbReference>
<protein>
    <submittedName>
        <fullName evidence="1">Uncharacterized protein</fullName>
    </submittedName>
</protein>
<evidence type="ECO:0000313" key="2">
    <source>
        <dbReference type="Proteomes" id="UP000447434"/>
    </source>
</evidence>
<sequence length="56" mass="6321">MVINHNKVVIQSCIISGISALLLPIVKQPKLAELFVMAITKKEYKHYNPITHSMLC</sequence>
<name>A0A6A4QFT6_LUPAL</name>
<proteinExistence type="predicted"/>
<organism evidence="1 2">
    <name type="scientific">Lupinus albus</name>
    <name type="common">White lupine</name>
    <name type="synonym">Lupinus termis</name>
    <dbReference type="NCBI Taxonomy" id="3870"/>
    <lineage>
        <taxon>Eukaryota</taxon>
        <taxon>Viridiplantae</taxon>
        <taxon>Streptophyta</taxon>
        <taxon>Embryophyta</taxon>
        <taxon>Tracheophyta</taxon>
        <taxon>Spermatophyta</taxon>
        <taxon>Magnoliopsida</taxon>
        <taxon>eudicotyledons</taxon>
        <taxon>Gunneridae</taxon>
        <taxon>Pentapetalae</taxon>
        <taxon>rosids</taxon>
        <taxon>fabids</taxon>
        <taxon>Fabales</taxon>
        <taxon>Fabaceae</taxon>
        <taxon>Papilionoideae</taxon>
        <taxon>50 kb inversion clade</taxon>
        <taxon>genistoids sensu lato</taxon>
        <taxon>core genistoids</taxon>
        <taxon>Genisteae</taxon>
        <taxon>Lupinus</taxon>
    </lineage>
</organism>
<dbReference type="EMBL" id="WOCE01000006">
    <property type="protein sequence ID" value="KAE9612740.1"/>
    <property type="molecule type" value="Genomic_DNA"/>
</dbReference>
<gene>
    <name evidence="1" type="ORF">Lalb_Chr06g0176261</name>
</gene>
<dbReference type="AlphaFoldDB" id="A0A6A4QFT6"/>
<reference evidence="2" key="1">
    <citation type="journal article" date="2020" name="Nat. Commun.">
        <title>Genome sequence of the cluster root forming white lupin.</title>
        <authorList>
            <person name="Hufnagel B."/>
            <person name="Marques A."/>
            <person name="Soriano A."/>
            <person name="Marques L."/>
            <person name="Divol F."/>
            <person name="Doumas P."/>
            <person name="Sallet E."/>
            <person name="Mancinotti D."/>
            <person name="Carrere S."/>
            <person name="Marande W."/>
            <person name="Arribat S."/>
            <person name="Keller J."/>
            <person name="Huneau C."/>
            <person name="Blein T."/>
            <person name="Aime D."/>
            <person name="Laguerre M."/>
            <person name="Taylor J."/>
            <person name="Schubert V."/>
            <person name="Nelson M."/>
            <person name="Geu-Flores F."/>
            <person name="Crespi M."/>
            <person name="Gallardo-Guerrero K."/>
            <person name="Delaux P.-M."/>
            <person name="Salse J."/>
            <person name="Berges H."/>
            <person name="Guyot R."/>
            <person name="Gouzy J."/>
            <person name="Peret B."/>
        </authorList>
    </citation>
    <scope>NUCLEOTIDE SEQUENCE [LARGE SCALE GENOMIC DNA]</scope>
    <source>
        <strain evidence="2">cv. Amiga</strain>
    </source>
</reference>
<comment type="caution">
    <text evidence="1">The sequence shown here is derived from an EMBL/GenBank/DDBJ whole genome shotgun (WGS) entry which is preliminary data.</text>
</comment>
<evidence type="ECO:0000313" key="1">
    <source>
        <dbReference type="EMBL" id="KAE9612740.1"/>
    </source>
</evidence>
<accession>A0A6A4QFT6</accession>